<organism evidence="5 6">
    <name type="scientific">Coemansia asiatica</name>
    <dbReference type="NCBI Taxonomy" id="1052880"/>
    <lineage>
        <taxon>Eukaryota</taxon>
        <taxon>Fungi</taxon>
        <taxon>Fungi incertae sedis</taxon>
        <taxon>Zoopagomycota</taxon>
        <taxon>Kickxellomycotina</taxon>
        <taxon>Kickxellomycetes</taxon>
        <taxon>Kickxellales</taxon>
        <taxon>Kickxellaceae</taxon>
        <taxon>Coemansia</taxon>
    </lineage>
</organism>
<evidence type="ECO:0000256" key="3">
    <source>
        <dbReference type="SAM" id="SignalP"/>
    </source>
</evidence>
<dbReference type="Gene3D" id="2.60.120.200">
    <property type="match status" value="1"/>
</dbReference>
<dbReference type="InterPro" id="IPR000757">
    <property type="entry name" value="Beta-glucanase-like"/>
</dbReference>
<dbReference type="EMBL" id="JANBOH010000148">
    <property type="protein sequence ID" value="KAJ1644690.1"/>
    <property type="molecule type" value="Genomic_DNA"/>
</dbReference>
<keyword evidence="1 5" id="KW-0378">Hydrolase</keyword>
<dbReference type="GO" id="GO:0005975">
    <property type="term" value="P:carbohydrate metabolic process"/>
    <property type="evidence" value="ECO:0007669"/>
    <property type="project" value="InterPro"/>
</dbReference>
<dbReference type="InterPro" id="IPR044791">
    <property type="entry name" value="Beta-glucanase/XTH"/>
</dbReference>
<keyword evidence="2 5" id="KW-0326">Glycosidase</keyword>
<evidence type="ECO:0000256" key="2">
    <source>
        <dbReference type="ARBA" id="ARBA00023295"/>
    </source>
</evidence>
<dbReference type="AlphaFoldDB" id="A0A9W7XKN5"/>
<evidence type="ECO:0000259" key="4">
    <source>
        <dbReference type="PROSITE" id="PS51762"/>
    </source>
</evidence>
<feature type="domain" description="GH16" evidence="4">
    <location>
        <begin position="50"/>
        <end position="259"/>
    </location>
</feature>
<gene>
    <name evidence="5" type="primary">CRH1</name>
    <name evidence="5" type="ORF">LPJ64_003643</name>
</gene>
<evidence type="ECO:0000313" key="5">
    <source>
        <dbReference type="EMBL" id="KAJ1644690.1"/>
    </source>
</evidence>
<evidence type="ECO:0000256" key="1">
    <source>
        <dbReference type="ARBA" id="ARBA00022801"/>
    </source>
</evidence>
<dbReference type="PANTHER" id="PTHR31062">
    <property type="entry name" value="XYLOGLUCAN ENDOTRANSGLUCOSYLASE/HYDROLASE PROTEIN 8-RELATED"/>
    <property type="match status" value="1"/>
</dbReference>
<name>A0A9W7XKN5_9FUNG</name>
<dbReference type="PROSITE" id="PS51257">
    <property type="entry name" value="PROKAR_LIPOPROTEIN"/>
    <property type="match status" value="1"/>
</dbReference>
<feature type="signal peptide" evidence="3">
    <location>
        <begin position="1"/>
        <end position="21"/>
    </location>
</feature>
<dbReference type="EC" id="3.2.1.73" evidence="5"/>
<feature type="chain" id="PRO_5040973531" evidence="3">
    <location>
        <begin position="22"/>
        <end position="268"/>
    </location>
</feature>
<keyword evidence="3" id="KW-0732">Signal</keyword>
<dbReference type="PROSITE" id="PS51762">
    <property type="entry name" value="GH16_2"/>
    <property type="match status" value="1"/>
</dbReference>
<dbReference type="SUPFAM" id="SSF49899">
    <property type="entry name" value="Concanavalin A-like lectins/glucanases"/>
    <property type="match status" value="1"/>
</dbReference>
<sequence>MIKPDLSLFTASFIALACANGLAINYSEHLADNGNNGLASLPLNVSRSLYHSRQLSNPGAQEKYTCQSTFIDFSDPSALSKFDVQWCPQNSYQTESSVVWRLTPECGTTMVYPWDFQFGKIEARIRMAPGSGVVTTILLAGAAPSDEIDWEWVGKDTWTAQSMYFVKGQRVDPNAQYVHTPGDTPQDMAAGFHDYAIELTQDNVKWYIDNWLTRTLPRVDGVPFPATANRARMGVWDGSQSSGWAGTVDWSKGPFTAEMQWFRFTPYC</sequence>
<dbReference type="InterPro" id="IPR013320">
    <property type="entry name" value="ConA-like_dom_sf"/>
</dbReference>
<reference evidence="5" key="1">
    <citation type="submission" date="2022-07" db="EMBL/GenBank/DDBJ databases">
        <title>Phylogenomic reconstructions and comparative analyses of Kickxellomycotina fungi.</title>
        <authorList>
            <person name="Reynolds N.K."/>
            <person name="Stajich J.E."/>
            <person name="Barry K."/>
            <person name="Grigoriev I.V."/>
            <person name="Crous P."/>
            <person name="Smith M.E."/>
        </authorList>
    </citation>
    <scope>NUCLEOTIDE SEQUENCE</scope>
    <source>
        <strain evidence="5">NBRC 105413</strain>
    </source>
</reference>
<accession>A0A9W7XKN5</accession>
<comment type="caution">
    <text evidence="5">The sequence shown here is derived from an EMBL/GenBank/DDBJ whole genome shotgun (WGS) entry which is preliminary data.</text>
</comment>
<dbReference type="GO" id="GO:0042972">
    <property type="term" value="F:licheninase activity"/>
    <property type="evidence" value="ECO:0007669"/>
    <property type="project" value="UniProtKB-EC"/>
</dbReference>
<dbReference type="Proteomes" id="UP001145021">
    <property type="component" value="Unassembled WGS sequence"/>
</dbReference>
<dbReference type="Pfam" id="PF00722">
    <property type="entry name" value="Glyco_hydro_16"/>
    <property type="match status" value="1"/>
</dbReference>
<keyword evidence="6" id="KW-1185">Reference proteome</keyword>
<protein>
    <submittedName>
        <fullName evidence="5">Transglycosylase</fullName>
        <ecNumber evidence="5">3.2.1.73</ecNumber>
    </submittedName>
</protein>
<evidence type="ECO:0000313" key="6">
    <source>
        <dbReference type="Proteomes" id="UP001145021"/>
    </source>
</evidence>
<proteinExistence type="predicted"/>